<evidence type="ECO:0000313" key="1">
    <source>
        <dbReference type="EMBL" id="KKA22710.1"/>
    </source>
</evidence>
<protein>
    <submittedName>
        <fullName evidence="1">Uncharacterized protein</fullName>
    </submittedName>
</protein>
<dbReference type="Gene3D" id="2.40.160.20">
    <property type="match status" value="1"/>
</dbReference>
<dbReference type="OrthoDB" id="2544694at2759"/>
<proteinExistence type="predicted"/>
<name>A0A0F4YXA7_RASE3</name>
<accession>A0A0F4YXA7</accession>
<dbReference type="PANTHER" id="PTHR37315:SF1">
    <property type="entry name" value="UPF0311 PROTEIN BLR7842"/>
    <property type="match status" value="1"/>
</dbReference>
<organism evidence="1 2">
    <name type="scientific">Rasamsonia emersonii (strain ATCC 16479 / CBS 393.64 / IMI 116815)</name>
    <dbReference type="NCBI Taxonomy" id="1408163"/>
    <lineage>
        <taxon>Eukaryota</taxon>
        <taxon>Fungi</taxon>
        <taxon>Dikarya</taxon>
        <taxon>Ascomycota</taxon>
        <taxon>Pezizomycotina</taxon>
        <taxon>Eurotiomycetes</taxon>
        <taxon>Eurotiomycetidae</taxon>
        <taxon>Eurotiales</taxon>
        <taxon>Trichocomaceae</taxon>
        <taxon>Rasamsonia</taxon>
    </lineage>
</organism>
<dbReference type="PANTHER" id="PTHR37315">
    <property type="entry name" value="UPF0311 PROTEIN BLR7842"/>
    <property type="match status" value="1"/>
</dbReference>
<dbReference type="Proteomes" id="UP000053958">
    <property type="component" value="Unassembled WGS sequence"/>
</dbReference>
<dbReference type="Pfam" id="PF11578">
    <property type="entry name" value="DUF3237"/>
    <property type="match status" value="1"/>
</dbReference>
<dbReference type="AlphaFoldDB" id="A0A0F4YXA7"/>
<comment type="caution">
    <text evidence="1">The sequence shown here is derived from an EMBL/GenBank/DDBJ whole genome shotgun (WGS) entry which is preliminary data.</text>
</comment>
<sequence>MAGFPSVKPAFTVKVIAAPPLSVGSAHRKTSLTVVPMTGGTITPEPGFSPALDAEFVGTGNDYIHVDPDNGRMRLDAHGVVKTKDDALIYLNYKGTVNLTPEVQSIFAGKAGDLTTPFGDVFTYFTFETGDDRYKALENGVFVAQGRFVNVSGKPLVVEYRVGQVVQG</sequence>
<gene>
    <name evidence="1" type="ORF">T310_3253</name>
</gene>
<keyword evidence="2" id="KW-1185">Reference proteome</keyword>
<dbReference type="RefSeq" id="XP_013329322.1">
    <property type="nucleotide sequence ID" value="XM_013473868.1"/>
</dbReference>
<reference evidence="1 2" key="1">
    <citation type="submission" date="2015-04" db="EMBL/GenBank/DDBJ databases">
        <authorList>
            <person name="Heijne W.H."/>
            <person name="Fedorova N.D."/>
            <person name="Nierman W.C."/>
            <person name="Vollebregt A.W."/>
            <person name="Zhao Z."/>
            <person name="Wu L."/>
            <person name="Kumar M."/>
            <person name="Stam H."/>
            <person name="van den Berg M.A."/>
            <person name="Pel H.J."/>
        </authorList>
    </citation>
    <scope>NUCLEOTIDE SEQUENCE [LARGE SCALE GENOMIC DNA]</scope>
    <source>
        <strain evidence="1 2">CBS 393.64</strain>
    </source>
</reference>
<dbReference type="InterPro" id="IPR020915">
    <property type="entry name" value="UPF0311"/>
</dbReference>
<dbReference type="EMBL" id="LASV01000129">
    <property type="protein sequence ID" value="KKA22710.1"/>
    <property type="molecule type" value="Genomic_DNA"/>
</dbReference>
<evidence type="ECO:0000313" key="2">
    <source>
        <dbReference type="Proteomes" id="UP000053958"/>
    </source>
</evidence>
<dbReference type="GeneID" id="25315603"/>